<dbReference type="Proteomes" id="UP001153555">
    <property type="component" value="Unassembled WGS sequence"/>
</dbReference>
<dbReference type="Gene3D" id="2.60.40.790">
    <property type="match status" value="1"/>
</dbReference>
<feature type="domain" description="ARID" evidence="8">
    <location>
        <begin position="313"/>
        <end position="404"/>
    </location>
</feature>
<evidence type="ECO:0000256" key="1">
    <source>
        <dbReference type="ARBA" id="ARBA00023015"/>
    </source>
</evidence>
<dbReference type="GO" id="GO:0006357">
    <property type="term" value="P:regulation of transcription by RNA polymerase II"/>
    <property type="evidence" value="ECO:0007669"/>
    <property type="project" value="InterPro"/>
</dbReference>
<dbReference type="FunFam" id="1.10.150.60:FF:000009">
    <property type="entry name" value="AT-rich interactive domain-containing protein 3"/>
    <property type="match status" value="1"/>
</dbReference>
<dbReference type="InterPro" id="IPR001606">
    <property type="entry name" value="ARID_dom"/>
</dbReference>
<dbReference type="InterPro" id="IPR036431">
    <property type="entry name" value="ARID_dom_sf"/>
</dbReference>
<dbReference type="SUPFAM" id="SSF46774">
    <property type="entry name" value="ARID-like"/>
    <property type="match status" value="1"/>
</dbReference>
<keyword evidence="1" id="KW-0805">Transcription regulation</keyword>
<dbReference type="InterPro" id="IPR008978">
    <property type="entry name" value="HSP20-like_chaperone"/>
</dbReference>
<gene>
    <name evidence="9" type="ORF">SHERM_02706</name>
</gene>
<evidence type="ECO:0000259" key="7">
    <source>
        <dbReference type="PROSITE" id="PS01031"/>
    </source>
</evidence>
<protein>
    <submittedName>
        <fullName evidence="9">AT-rich interactive domain-containing protein 5</fullName>
    </submittedName>
</protein>
<feature type="compositionally biased region" description="Basic and acidic residues" evidence="6">
    <location>
        <begin position="133"/>
        <end position="162"/>
    </location>
</feature>
<feature type="region of interest" description="Disordered" evidence="6">
    <location>
        <begin position="415"/>
        <end position="452"/>
    </location>
</feature>
<dbReference type="GO" id="GO:0005634">
    <property type="term" value="C:nucleus"/>
    <property type="evidence" value="ECO:0007669"/>
    <property type="project" value="TreeGrafter"/>
</dbReference>
<evidence type="ECO:0000256" key="2">
    <source>
        <dbReference type="ARBA" id="ARBA00023125"/>
    </source>
</evidence>
<evidence type="ECO:0000259" key="8">
    <source>
        <dbReference type="PROSITE" id="PS51011"/>
    </source>
</evidence>
<keyword evidence="4" id="KW-0539">Nucleus</keyword>
<dbReference type="InterPro" id="IPR002068">
    <property type="entry name" value="A-crystallin/Hsp20_dom"/>
</dbReference>
<feature type="compositionally biased region" description="Basic and acidic residues" evidence="6">
    <location>
        <begin position="483"/>
        <end position="501"/>
    </location>
</feature>
<comment type="similarity">
    <text evidence="5">Belongs to the small heat shock protein (HSP20) family.</text>
</comment>
<dbReference type="SMART" id="SM00501">
    <property type="entry name" value="BRIGHT"/>
    <property type="match status" value="1"/>
</dbReference>
<reference evidence="9" key="1">
    <citation type="submission" date="2019-12" db="EMBL/GenBank/DDBJ databases">
        <authorList>
            <person name="Scholes J."/>
        </authorList>
    </citation>
    <scope>NUCLEOTIDE SEQUENCE</scope>
</reference>
<keyword evidence="10" id="KW-1185">Reference proteome</keyword>
<dbReference type="SUPFAM" id="SSF49764">
    <property type="entry name" value="HSP20-like chaperones"/>
    <property type="match status" value="1"/>
</dbReference>
<dbReference type="SMART" id="SM01014">
    <property type="entry name" value="ARID"/>
    <property type="match status" value="1"/>
</dbReference>
<comment type="caution">
    <text evidence="9">The sequence shown here is derived from an EMBL/GenBank/DDBJ whole genome shotgun (WGS) entry which is preliminary data.</text>
</comment>
<dbReference type="FunFam" id="2.60.40.790:FF:000014">
    <property type="entry name" value="AT-rich interactive domain-containing protein 3"/>
    <property type="match status" value="1"/>
</dbReference>
<keyword evidence="3" id="KW-0804">Transcription</keyword>
<feature type="region of interest" description="Disordered" evidence="6">
    <location>
        <begin position="58"/>
        <end position="110"/>
    </location>
</feature>
<dbReference type="InterPro" id="IPR045147">
    <property type="entry name" value="ARI3A/B/C"/>
</dbReference>
<feature type="region of interest" description="Disordered" evidence="6">
    <location>
        <begin position="132"/>
        <end position="162"/>
    </location>
</feature>
<accession>A0A9N7NHT5</accession>
<sequence length="614" mass="68127">MEDAEKLPSDSGNNVPESQSEVVNANVESKEENFTVSSNVLEMENDREDVNTCLNEEKDRNCNNEVEEESNHNTVTNEEGSVHEEISTKSGNVDKINADAKDEPNGCGSVEKQIDFETGVVEKKFANCGLQEKPMEKEMDNRNHVKDVVEKPNEDVKEKNPEKICELNSDGAKCVSVGEKSMESAHVDRAKISSNESPQRQEMELDNVQHVEDVEMNDAANLDKDEPVQDSLMGQGVETGLPTETDGDDRTDVVAARYEGDDALRLNEHETAKIDSLGVNSPAKVEDRSGETFKSFSTQATLPWMGEGDDGTLEDQIAFMKELESFHKEKAIDFKPPKFYGQPLNCLKLWRAVIKLGGYDTVTGAKLWRQVGESFHPPKTCTTVSWTFRIFYEKSLLEYEKHKIRIGELRLPIPTAPEASGVDAEGSGYQGSGSGKARKDAAARAQRVSGSEVGEPIIKDKNLSNTAKREKIIKSIGSLKQKRPNEAEHKQKRPNEAEHPNKVARSGTPKQLVQSVVDAGPPADWVKINVRQTKDCFEVYALVPGLLREEVRVQSDPDGRVVITGQPEQIDNPWGIMPFKKVITLPGKIDTLQTSAVVSLHGRLFVRAPFEQSK</sequence>
<dbReference type="GO" id="GO:0003677">
    <property type="term" value="F:DNA binding"/>
    <property type="evidence" value="ECO:0007669"/>
    <property type="project" value="UniProtKB-KW"/>
</dbReference>
<dbReference type="PROSITE" id="PS51011">
    <property type="entry name" value="ARID"/>
    <property type="match status" value="1"/>
</dbReference>
<dbReference type="PROSITE" id="PS01031">
    <property type="entry name" value="SHSP"/>
    <property type="match status" value="1"/>
</dbReference>
<name>A0A9N7NHT5_STRHE</name>
<keyword evidence="2" id="KW-0238">DNA-binding</keyword>
<dbReference type="PANTHER" id="PTHR15348">
    <property type="entry name" value="AT-RICH INTERACTIVE DOMAIN-CONTAINING PROTEIN ARID DOMAIN- CONTAINING PROTEIN DEAD RINGER PROTEIN B-CELL REGULATOR OF IGH TRANSCRIPTION BRIGHT"/>
    <property type="match status" value="1"/>
</dbReference>
<dbReference type="Gene3D" id="1.10.150.60">
    <property type="entry name" value="ARID DNA-binding domain"/>
    <property type="match status" value="1"/>
</dbReference>
<dbReference type="EMBL" id="CACSLK010028053">
    <property type="protein sequence ID" value="CAA0834900.1"/>
    <property type="molecule type" value="Genomic_DNA"/>
</dbReference>
<evidence type="ECO:0000313" key="9">
    <source>
        <dbReference type="EMBL" id="CAA0834900.1"/>
    </source>
</evidence>
<feature type="domain" description="SHSP" evidence="7">
    <location>
        <begin position="514"/>
        <end position="614"/>
    </location>
</feature>
<feature type="region of interest" description="Disordered" evidence="6">
    <location>
        <begin position="179"/>
        <end position="210"/>
    </location>
</feature>
<feature type="compositionally biased region" description="Basic and acidic residues" evidence="6">
    <location>
        <begin position="199"/>
        <end position="210"/>
    </location>
</feature>
<organism evidence="9 10">
    <name type="scientific">Striga hermonthica</name>
    <name type="common">Purple witchweed</name>
    <name type="synonym">Buchnera hermonthica</name>
    <dbReference type="NCBI Taxonomy" id="68872"/>
    <lineage>
        <taxon>Eukaryota</taxon>
        <taxon>Viridiplantae</taxon>
        <taxon>Streptophyta</taxon>
        <taxon>Embryophyta</taxon>
        <taxon>Tracheophyta</taxon>
        <taxon>Spermatophyta</taxon>
        <taxon>Magnoliopsida</taxon>
        <taxon>eudicotyledons</taxon>
        <taxon>Gunneridae</taxon>
        <taxon>Pentapetalae</taxon>
        <taxon>asterids</taxon>
        <taxon>lamiids</taxon>
        <taxon>Lamiales</taxon>
        <taxon>Orobanchaceae</taxon>
        <taxon>Buchnereae</taxon>
        <taxon>Striga</taxon>
    </lineage>
</organism>
<dbReference type="CDD" id="cd16100">
    <property type="entry name" value="ARID"/>
    <property type="match status" value="1"/>
</dbReference>
<dbReference type="AlphaFoldDB" id="A0A9N7NHT5"/>
<evidence type="ECO:0000256" key="5">
    <source>
        <dbReference type="PROSITE-ProRule" id="PRU00285"/>
    </source>
</evidence>
<evidence type="ECO:0000256" key="6">
    <source>
        <dbReference type="SAM" id="MobiDB-lite"/>
    </source>
</evidence>
<feature type="compositionally biased region" description="Polar residues" evidence="6">
    <location>
        <begin position="10"/>
        <end position="27"/>
    </location>
</feature>
<evidence type="ECO:0000313" key="10">
    <source>
        <dbReference type="Proteomes" id="UP001153555"/>
    </source>
</evidence>
<proteinExistence type="inferred from homology"/>
<feature type="compositionally biased region" description="Basic and acidic residues" evidence="6">
    <location>
        <begin position="180"/>
        <end position="191"/>
    </location>
</feature>
<feature type="region of interest" description="Disordered" evidence="6">
    <location>
        <begin position="1"/>
        <end position="31"/>
    </location>
</feature>
<dbReference type="CDD" id="cd00298">
    <property type="entry name" value="ACD_sHsps_p23-like"/>
    <property type="match status" value="1"/>
</dbReference>
<dbReference type="PANTHER" id="PTHR15348:SF17">
    <property type="entry name" value="AT-RICH INTERACTIVE DOMAIN-CONTAINING PROTEIN 5"/>
    <property type="match status" value="1"/>
</dbReference>
<evidence type="ECO:0000256" key="3">
    <source>
        <dbReference type="ARBA" id="ARBA00023163"/>
    </source>
</evidence>
<dbReference type="Pfam" id="PF01388">
    <property type="entry name" value="ARID"/>
    <property type="match status" value="1"/>
</dbReference>
<dbReference type="OrthoDB" id="338531at2759"/>
<feature type="region of interest" description="Disordered" evidence="6">
    <location>
        <begin position="475"/>
        <end position="508"/>
    </location>
</feature>
<evidence type="ECO:0000256" key="4">
    <source>
        <dbReference type="ARBA" id="ARBA00023242"/>
    </source>
</evidence>